<dbReference type="Gene3D" id="1.25.40.10">
    <property type="entry name" value="Tetratricopeptide repeat domain"/>
    <property type="match status" value="1"/>
</dbReference>
<feature type="region of interest" description="Disordered" evidence="2">
    <location>
        <begin position="1"/>
        <end position="27"/>
    </location>
</feature>
<gene>
    <name evidence="4" type="ORF">FE257_007487</name>
</gene>
<dbReference type="PANTHER" id="PTHR10039">
    <property type="entry name" value="AMELOGENIN"/>
    <property type="match status" value="1"/>
</dbReference>
<dbReference type="Pfam" id="PF24883">
    <property type="entry name" value="NPHP3_N"/>
    <property type="match status" value="1"/>
</dbReference>
<feature type="domain" description="NACHT" evidence="3">
    <location>
        <begin position="358"/>
        <end position="501"/>
    </location>
</feature>
<proteinExistence type="predicted"/>
<sequence>MGIRHRLSGLSVKGRPNSARSAAHLPADEEVPEVPGLMVEKPLPVARGVWDEAYVQLKNDPATAEAIGDYERILIAALRPISPEHAYGLDRNPSHWVAHLDDACRVALIEALVTRGCDAFERSSYGRKMLSFVALSIDKMKSTAEGAVEICPASSTAWLAACLIIAPVIINNARKVDASQQGVNYIVSRMPWYTELTKIANLHSWKTPDLQETIAEMTVEIYKQLIRYLLACGRFYDHSSYRFAPNRAKWDDWAVMVSDIKSAEDRIEAFIQAHTGKPVKRALGEAAKQGETIRSIISVFSVAQRRANLMDKIMPDVTLLNPDTYQDYVNQIALPHIETGQGVLSHPTFTSWARGDSGLLVLSGQPGTGKSVLAKCLLQELPRAKATSLCSFFFKDGGEQNNLNTAMYEVLHAVLRQCSRLDAVEEKAEKATRHSVRPDSDLFWEILETAGQDATHDQVTIVLDAMDECKNVHLATALQMLNTYQAKFPGSRVKFLLTTRPVPDILQLLTNGTILNMDEDSDCRVSLMGDIARVAQDRVEKFARERCIRDQATLDKLLTHLETQTNPSYLYTDLLFTYLDTLPVRPGTNYWSRTFDHLPSNLAEIYRALLDRIHESNRDDVRIMLEIVLAATKPLTLREMSIALALHIDDCSATTREDELGLPAEEFRNWTRDTCGVFFDVYNDRIYFTHQTVRDYLLANDSDNQRPEWLEPLSLASCHRTMAQSCFAYQALPFVASHEFLTIAEYADTPFYAKQEYHARCRGGFEFAEHAFAQWANHIRNAHVAVEGAENSPLFLDAVKDEYPAFQADRAVAIFCSSALPSSAEATQFLEMVAVDSPGRDDMITSLSQSLMARYCQAGDALDLQCGASLAESVLERTMCGHPQLAQRLAAYDQGLNMRFWDTVDHDVPITGSEMREAEKAVTTTPAGHPRRASVLHHRAAVLERQYQRTKNSETITQAIDDMTGVVEIVEVVAPSSLQRPWHLNYLANLLGQRFLDGGDMADLALAIQTAEEAVAATEQANCVDVLSQANHRSTLASWLAARYRHTKDPREIDGAIEAIRIALDVTTDDDPSRPIYLCSHARRMYERYEQTAVEEDLQQAIILAQKATDLTASDHPLHPFHRLFAHVLSTETEVATD</sequence>
<dbReference type="InterPro" id="IPR031359">
    <property type="entry name" value="NACHT_N"/>
</dbReference>
<dbReference type="PANTHER" id="PTHR10039:SF17">
    <property type="entry name" value="FUNGAL STAND N-TERMINAL GOODBYE DOMAIN-CONTAINING PROTEIN-RELATED"/>
    <property type="match status" value="1"/>
</dbReference>
<keyword evidence="1" id="KW-0677">Repeat</keyword>
<dbReference type="EMBL" id="VCAU01000037">
    <property type="protein sequence ID" value="KAF9889377.1"/>
    <property type="molecule type" value="Genomic_DNA"/>
</dbReference>
<evidence type="ECO:0000313" key="5">
    <source>
        <dbReference type="Proteomes" id="UP001194746"/>
    </source>
</evidence>
<reference evidence="4" key="1">
    <citation type="journal article" date="2019" name="Beilstein J. Org. Chem.">
        <title>Nanangenines: drimane sesquiterpenoids as the dominant metabolite cohort of a novel Australian fungus, Aspergillus nanangensis.</title>
        <authorList>
            <person name="Lacey H.J."/>
            <person name="Gilchrist C.L.M."/>
            <person name="Crombie A."/>
            <person name="Kalaitzis J.A."/>
            <person name="Vuong D."/>
            <person name="Rutledge P.J."/>
            <person name="Turner P."/>
            <person name="Pitt J.I."/>
            <person name="Lacey E."/>
            <person name="Chooi Y.H."/>
            <person name="Piggott A.M."/>
        </authorList>
    </citation>
    <scope>NUCLEOTIDE SEQUENCE</scope>
    <source>
        <strain evidence="4">MST-FP2251</strain>
    </source>
</reference>
<reference evidence="4" key="2">
    <citation type="submission" date="2020-02" db="EMBL/GenBank/DDBJ databases">
        <authorList>
            <person name="Gilchrist C.L.M."/>
            <person name="Chooi Y.-H."/>
        </authorList>
    </citation>
    <scope>NUCLEOTIDE SEQUENCE</scope>
    <source>
        <strain evidence="4">MST-FP2251</strain>
    </source>
</reference>
<dbReference type="InterPro" id="IPR056884">
    <property type="entry name" value="NPHP3-like_N"/>
</dbReference>
<accession>A0AAD4GU53</accession>
<comment type="caution">
    <text evidence="4">The sequence shown here is derived from an EMBL/GenBank/DDBJ whole genome shotgun (WGS) entry which is preliminary data.</text>
</comment>
<dbReference type="Pfam" id="PF17100">
    <property type="entry name" value="NACHT_N"/>
    <property type="match status" value="1"/>
</dbReference>
<dbReference type="SUPFAM" id="SSF52540">
    <property type="entry name" value="P-loop containing nucleoside triphosphate hydrolases"/>
    <property type="match status" value="1"/>
</dbReference>
<evidence type="ECO:0000256" key="2">
    <source>
        <dbReference type="SAM" id="MobiDB-lite"/>
    </source>
</evidence>
<evidence type="ECO:0000256" key="1">
    <source>
        <dbReference type="ARBA" id="ARBA00022737"/>
    </source>
</evidence>
<dbReference type="Proteomes" id="UP001194746">
    <property type="component" value="Unassembled WGS sequence"/>
</dbReference>
<dbReference type="InterPro" id="IPR027417">
    <property type="entry name" value="P-loop_NTPase"/>
</dbReference>
<protein>
    <recommendedName>
        <fullName evidence="3">NACHT domain-containing protein</fullName>
    </recommendedName>
</protein>
<name>A0AAD4GU53_ASPNN</name>
<dbReference type="AlphaFoldDB" id="A0AAD4GU53"/>
<evidence type="ECO:0000313" key="4">
    <source>
        <dbReference type="EMBL" id="KAF9889377.1"/>
    </source>
</evidence>
<evidence type="ECO:0000259" key="3">
    <source>
        <dbReference type="PROSITE" id="PS50837"/>
    </source>
</evidence>
<dbReference type="Gene3D" id="3.40.50.300">
    <property type="entry name" value="P-loop containing nucleotide triphosphate hydrolases"/>
    <property type="match status" value="1"/>
</dbReference>
<dbReference type="PROSITE" id="PS50837">
    <property type="entry name" value="NACHT"/>
    <property type="match status" value="1"/>
</dbReference>
<keyword evidence="5" id="KW-1185">Reference proteome</keyword>
<organism evidence="4 5">
    <name type="scientific">Aspergillus nanangensis</name>
    <dbReference type="NCBI Taxonomy" id="2582783"/>
    <lineage>
        <taxon>Eukaryota</taxon>
        <taxon>Fungi</taxon>
        <taxon>Dikarya</taxon>
        <taxon>Ascomycota</taxon>
        <taxon>Pezizomycotina</taxon>
        <taxon>Eurotiomycetes</taxon>
        <taxon>Eurotiomycetidae</taxon>
        <taxon>Eurotiales</taxon>
        <taxon>Aspergillaceae</taxon>
        <taxon>Aspergillus</taxon>
        <taxon>Aspergillus subgen. Circumdati</taxon>
    </lineage>
</organism>
<dbReference type="InterPro" id="IPR011990">
    <property type="entry name" value="TPR-like_helical_dom_sf"/>
</dbReference>
<dbReference type="InterPro" id="IPR007111">
    <property type="entry name" value="NACHT_NTPase"/>
</dbReference>